<sequence length="322" mass="35575">MPMSVPRFKSDAAYSVLNTEWNGLSSFGKLLYKSGEITPVLVPYDSLGLGKMNGTLIVVGPDVDFSQREIEQVRTFLEGGGTLILADDFGTGNELLEGLGLPQRFSKKPVTGLTYLKNYEFPVTREITDDALSTGVNYLVMSRPAVVLNAQNPAVYTSNASMLNGEYGAFPLMDVVSYGKGRVILISDPDIFTNALFPQNEPFLRNLIGSLPKKTFYVDEAHHADFNPYSTGTIVIRRAVNRELVFYYVLFIAALAFFIESGLFGLLLDKLFALLGRFFREERQGLDEIISRLEESGLDGDKLKKILQEIETGSKLGGGHGR</sequence>
<name>A0A2Z2N225_9EURY</name>
<keyword evidence="1" id="KW-0812">Transmembrane</keyword>
<evidence type="ECO:0000259" key="2">
    <source>
        <dbReference type="Pfam" id="PF14258"/>
    </source>
</evidence>
<reference evidence="3 4" key="1">
    <citation type="submission" date="2016-04" db="EMBL/GenBank/DDBJ databases">
        <title>Complete genome sequence of Thermococcus radiotolerans type strain EJ2.</title>
        <authorList>
            <person name="Oger P.M."/>
        </authorList>
    </citation>
    <scope>NUCLEOTIDE SEQUENCE [LARGE SCALE GENOMIC DNA]</scope>
    <source>
        <strain evidence="3 4">EJ2</strain>
    </source>
</reference>
<dbReference type="KEGG" id="trl:A3L10_09580"/>
<dbReference type="Pfam" id="PF14258">
    <property type="entry name" value="DUF4350"/>
    <property type="match status" value="1"/>
</dbReference>
<dbReference type="InterPro" id="IPR025646">
    <property type="entry name" value="DUF4350"/>
</dbReference>
<evidence type="ECO:0000313" key="3">
    <source>
        <dbReference type="EMBL" id="ASJ15564.1"/>
    </source>
</evidence>
<dbReference type="Proteomes" id="UP000250085">
    <property type="component" value="Chromosome"/>
</dbReference>
<keyword evidence="1" id="KW-1133">Transmembrane helix</keyword>
<gene>
    <name evidence="3" type="ORF">A3L10_09580</name>
</gene>
<proteinExistence type="predicted"/>
<keyword evidence="4" id="KW-1185">Reference proteome</keyword>
<evidence type="ECO:0000256" key="1">
    <source>
        <dbReference type="SAM" id="Phobius"/>
    </source>
</evidence>
<dbReference type="EMBL" id="CP015106">
    <property type="protein sequence ID" value="ASJ15564.1"/>
    <property type="molecule type" value="Genomic_DNA"/>
</dbReference>
<organism evidence="3 4">
    <name type="scientific">Thermococcus radiotolerans</name>
    <dbReference type="NCBI Taxonomy" id="187880"/>
    <lineage>
        <taxon>Archaea</taxon>
        <taxon>Methanobacteriati</taxon>
        <taxon>Methanobacteriota</taxon>
        <taxon>Thermococci</taxon>
        <taxon>Thermococcales</taxon>
        <taxon>Thermococcaceae</taxon>
        <taxon>Thermococcus</taxon>
    </lineage>
</organism>
<feature type="transmembrane region" description="Helical" evidence="1">
    <location>
        <begin position="245"/>
        <end position="268"/>
    </location>
</feature>
<keyword evidence="1" id="KW-0472">Membrane</keyword>
<feature type="domain" description="DUF4350" evidence="2">
    <location>
        <begin position="18"/>
        <end position="207"/>
    </location>
</feature>
<dbReference type="AlphaFoldDB" id="A0A2Z2N225"/>
<dbReference type="SUPFAM" id="SSF52317">
    <property type="entry name" value="Class I glutamine amidotransferase-like"/>
    <property type="match status" value="1"/>
</dbReference>
<accession>A0A2Z2N225</accession>
<protein>
    <recommendedName>
        <fullName evidence="2">DUF4350 domain-containing protein</fullName>
    </recommendedName>
</protein>
<evidence type="ECO:0000313" key="4">
    <source>
        <dbReference type="Proteomes" id="UP000250085"/>
    </source>
</evidence>
<dbReference type="InterPro" id="IPR029062">
    <property type="entry name" value="Class_I_gatase-like"/>
</dbReference>